<keyword evidence="2" id="KW-1185">Reference proteome</keyword>
<dbReference type="InterPro" id="IPR036514">
    <property type="entry name" value="SGNH_hydro_sf"/>
</dbReference>
<evidence type="ECO:0000313" key="1">
    <source>
        <dbReference type="EMBL" id="GEO11893.1"/>
    </source>
</evidence>
<dbReference type="GO" id="GO:0016788">
    <property type="term" value="F:hydrolase activity, acting on ester bonds"/>
    <property type="evidence" value="ECO:0007669"/>
    <property type="project" value="UniProtKB-ARBA"/>
</dbReference>
<gene>
    <name evidence="1" type="ORF">SAE01_43890</name>
</gene>
<protein>
    <recommendedName>
        <fullName evidence="3">SGNH hydrolase-type esterase domain-containing protein</fullName>
    </recommendedName>
</protein>
<dbReference type="Gene3D" id="3.40.50.1110">
    <property type="entry name" value="SGNH hydrolase"/>
    <property type="match status" value="1"/>
</dbReference>
<name>A0A512BIW5_9BACT</name>
<evidence type="ECO:0008006" key="3">
    <source>
        <dbReference type="Google" id="ProtNLM"/>
    </source>
</evidence>
<comment type="caution">
    <text evidence="1">The sequence shown here is derived from an EMBL/GenBank/DDBJ whole genome shotgun (WGS) entry which is preliminary data.</text>
</comment>
<dbReference type="AlphaFoldDB" id="A0A512BIW5"/>
<evidence type="ECO:0000313" key="2">
    <source>
        <dbReference type="Proteomes" id="UP000321513"/>
    </source>
</evidence>
<dbReference type="SUPFAM" id="SSF52266">
    <property type="entry name" value="SGNH hydrolase"/>
    <property type="match status" value="1"/>
</dbReference>
<dbReference type="EMBL" id="BJYT01000031">
    <property type="protein sequence ID" value="GEO11893.1"/>
    <property type="molecule type" value="Genomic_DNA"/>
</dbReference>
<proteinExistence type="predicted"/>
<dbReference type="Proteomes" id="UP000321513">
    <property type="component" value="Unassembled WGS sequence"/>
</dbReference>
<sequence>MGSLFVGSVKGQSYFPVPNVKDTIQFKNGVAHTAYLLTSSSSANRKPVRILIYGQSISVQTWWKDVSDFVKDRFPLANVTFINKAIGGFSSERLKLMVENDVLSFYPDLILFHDYGNEADYEWIIQTIRRRTTAEIALQTDHMAMQSQEWHDKHSQQWLPSMCSKYGLALIDVRSVWKTYLKENNLEIKDLLTDGVHLNVHGNYLMASIVKKYFSALRHAPPTNKYVKEMVAGKDFTLKGNKIEMPVTGNRMDLLWKPQANRGQIGVTIDGKKPSALNTCYYYTRPALDSLGFLRKIGQVLGMKLTDKAKEEEWSMTITATDSVRQQMQFSLRGSLTGEDGTGTSEKTFTSNSGKIIIDSSQWFRAKEFARFPWVKPGDVYKWKVTCICKDEVISAASDVTTIVQGIDNGQHRLKLSGKGLKDLQAVRIYEPALK</sequence>
<accession>A0A512BIW5</accession>
<organism evidence="1 2">
    <name type="scientific">Segetibacter aerophilus</name>
    <dbReference type="NCBI Taxonomy" id="670293"/>
    <lineage>
        <taxon>Bacteria</taxon>
        <taxon>Pseudomonadati</taxon>
        <taxon>Bacteroidota</taxon>
        <taxon>Chitinophagia</taxon>
        <taxon>Chitinophagales</taxon>
        <taxon>Chitinophagaceae</taxon>
        <taxon>Segetibacter</taxon>
    </lineage>
</organism>
<reference evidence="1 2" key="1">
    <citation type="submission" date="2019-07" db="EMBL/GenBank/DDBJ databases">
        <title>Whole genome shotgun sequence of Segetibacter aerophilus NBRC 106135.</title>
        <authorList>
            <person name="Hosoyama A."/>
            <person name="Uohara A."/>
            <person name="Ohji S."/>
            <person name="Ichikawa N."/>
        </authorList>
    </citation>
    <scope>NUCLEOTIDE SEQUENCE [LARGE SCALE GENOMIC DNA]</scope>
    <source>
        <strain evidence="1 2">NBRC 106135</strain>
    </source>
</reference>